<dbReference type="OrthoDB" id="7573411at2"/>
<accession>A0A5B8S001</accession>
<dbReference type="EMBL" id="CP042345">
    <property type="protein sequence ID" value="QEA14901.1"/>
    <property type="molecule type" value="Genomic_DNA"/>
</dbReference>
<dbReference type="Proteomes" id="UP000321172">
    <property type="component" value="Chromosome"/>
</dbReference>
<evidence type="ECO:0000313" key="2">
    <source>
        <dbReference type="Proteomes" id="UP000321172"/>
    </source>
</evidence>
<evidence type="ECO:0000313" key="1">
    <source>
        <dbReference type="EMBL" id="QEA14901.1"/>
    </source>
</evidence>
<keyword evidence="2" id="KW-1185">Reference proteome</keyword>
<organism evidence="1 2">
    <name type="scientific">Novosphingobium ginsenosidimutans</name>
    <dbReference type="NCBI Taxonomy" id="1176536"/>
    <lineage>
        <taxon>Bacteria</taxon>
        <taxon>Pseudomonadati</taxon>
        <taxon>Pseudomonadota</taxon>
        <taxon>Alphaproteobacteria</taxon>
        <taxon>Sphingomonadales</taxon>
        <taxon>Sphingomonadaceae</taxon>
        <taxon>Novosphingobium</taxon>
    </lineage>
</organism>
<protein>
    <recommendedName>
        <fullName evidence="3">DUF600 family protein</fullName>
    </recommendedName>
</protein>
<proteinExistence type="predicted"/>
<dbReference type="KEGG" id="ngf:FRF71_01445"/>
<name>A0A5B8S001_9SPHN</name>
<evidence type="ECO:0008006" key="3">
    <source>
        <dbReference type="Google" id="ProtNLM"/>
    </source>
</evidence>
<sequence length="136" mass="15787">MGSSDSADRQSNYRRIVDIIDEFVESDGKIFSYCMADDGFVSIAVYSEEGDHILRHDMLDKLSDPVLDAWYAEPKGKRWEYFELIINDADFTFDFTYPGEFDPDEGWSDRETRLLEKNLGRKPVDYGSAEGWVYPE</sequence>
<gene>
    <name evidence="1" type="ORF">FRF71_01445</name>
</gene>
<reference evidence="1 2" key="1">
    <citation type="journal article" date="2013" name="J. Microbiol. Biotechnol.">
        <title>Novosphingobium ginsenosidimutans sp. nov., with the ability to convert ginsenoside.</title>
        <authorList>
            <person name="Kim J.K."/>
            <person name="He D."/>
            <person name="Liu Q.M."/>
            <person name="Park H.Y."/>
            <person name="Jung M.S."/>
            <person name="Yoon M.H."/>
            <person name="Kim S.C."/>
            <person name="Im W.T."/>
        </authorList>
    </citation>
    <scope>NUCLEOTIDE SEQUENCE [LARGE SCALE GENOMIC DNA]</scope>
    <source>
        <strain evidence="1 2">FW-6</strain>
    </source>
</reference>
<dbReference type="RefSeq" id="WP_147088882.1">
    <property type="nucleotide sequence ID" value="NZ_BAABJD010000002.1"/>
</dbReference>
<dbReference type="AlphaFoldDB" id="A0A5B8S001"/>